<dbReference type="CDD" id="cd01393">
    <property type="entry name" value="RecA-like"/>
    <property type="match status" value="1"/>
</dbReference>
<dbReference type="PANTHER" id="PTHR46239:SF1">
    <property type="entry name" value="DNA REPAIR PROTEIN RAD51 HOMOLOG 3"/>
    <property type="match status" value="1"/>
</dbReference>
<dbReference type="OMA" id="IACNALR"/>
<evidence type="ECO:0000313" key="9">
    <source>
        <dbReference type="EMBL" id="EHK43214.1"/>
    </source>
</evidence>
<dbReference type="GeneID" id="25781922"/>
<dbReference type="PROSITE" id="PS50162">
    <property type="entry name" value="RECA_2"/>
    <property type="match status" value="1"/>
</dbReference>
<evidence type="ECO:0000259" key="8">
    <source>
        <dbReference type="PROSITE" id="PS50162"/>
    </source>
</evidence>
<feature type="compositionally biased region" description="Basic and acidic residues" evidence="7">
    <location>
        <begin position="410"/>
        <end position="419"/>
    </location>
</feature>
<evidence type="ECO:0000256" key="2">
    <source>
        <dbReference type="ARBA" id="ARBA00022741"/>
    </source>
</evidence>
<proteinExistence type="predicted"/>
<dbReference type="GO" id="GO:0008821">
    <property type="term" value="F:crossover junction DNA endonuclease activity"/>
    <property type="evidence" value="ECO:0007669"/>
    <property type="project" value="TreeGrafter"/>
</dbReference>
<keyword evidence="6" id="KW-0539">Nucleus</keyword>
<reference evidence="9 10" key="1">
    <citation type="journal article" date="2011" name="Genome Biol.">
        <title>Comparative genome sequence analysis underscores mycoparasitism as the ancestral life style of Trichoderma.</title>
        <authorList>
            <person name="Kubicek C.P."/>
            <person name="Herrera-Estrella A."/>
            <person name="Seidl-Seiboth V."/>
            <person name="Martinez D.A."/>
            <person name="Druzhinina I.S."/>
            <person name="Thon M."/>
            <person name="Zeilinger S."/>
            <person name="Casas-Flores S."/>
            <person name="Horwitz B.A."/>
            <person name="Mukherjee P.K."/>
            <person name="Mukherjee M."/>
            <person name="Kredics L."/>
            <person name="Alcaraz L.D."/>
            <person name="Aerts A."/>
            <person name="Antal Z."/>
            <person name="Atanasova L."/>
            <person name="Cervantes-Badillo M.G."/>
            <person name="Challacombe J."/>
            <person name="Chertkov O."/>
            <person name="McCluskey K."/>
            <person name="Coulpier F."/>
            <person name="Deshpande N."/>
            <person name="von Doehren H."/>
            <person name="Ebbole D.J."/>
            <person name="Esquivel-Naranjo E.U."/>
            <person name="Fekete E."/>
            <person name="Flipphi M."/>
            <person name="Glaser F."/>
            <person name="Gomez-Rodriguez E.Y."/>
            <person name="Gruber S."/>
            <person name="Han C."/>
            <person name="Henrissat B."/>
            <person name="Hermosa R."/>
            <person name="Hernandez-Onate M."/>
            <person name="Karaffa L."/>
            <person name="Kosti I."/>
            <person name="Le Crom S."/>
            <person name="Lindquist E."/>
            <person name="Lucas S."/>
            <person name="Luebeck M."/>
            <person name="Luebeck P.S."/>
            <person name="Margeot A."/>
            <person name="Metz B."/>
            <person name="Misra M."/>
            <person name="Nevalainen H."/>
            <person name="Omann M."/>
            <person name="Packer N."/>
            <person name="Perrone G."/>
            <person name="Uresti-Rivera E.E."/>
            <person name="Salamov A."/>
            <person name="Schmoll M."/>
            <person name="Seiboth B."/>
            <person name="Shapiro H."/>
            <person name="Sukno S."/>
            <person name="Tamayo-Ramos J.A."/>
            <person name="Tisch D."/>
            <person name="Wiest A."/>
            <person name="Wilkinson H.H."/>
            <person name="Zhang M."/>
            <person name="Coutinho P.M."/>
            <person name="Kenerley C.M."/>
            <person name="Monte E."/>
            <person name="Baker S.E."/>
            <person name="Grigoriev I.V."/>
        </authorList>
    </citation>
    <scope>NUCLEOTIDE SEQUENCE [LARGE SCALE GENOMIC DNA]</scope>
    <source>
        <strain evidence="10">ATCC 20476 / IMI 206040</strain>
    </source>
</reference>
<dbReference type="InterPro" id="IPR052093">
    <property type="entry name" value="HR_Repair_Mediator"/>
</dbReference>
<evidence type="ECO:0000313" key="10">
    <source>
        <dbReference type="Proteomes" id="UP000005426"/>
    </source>
</evidence>
<evidence type="ECO:0000256" key="4">
    <source>
        <dbReference type="ARBA" id="ARBA00022840"/>
    </source>
</evidence>
<dbReference type="RefSeq" id="XP_013941431.1">
    <property type="nucleotide sequence ID" value="XM_014085956.1"/>
</dbReference>
<dbReference type="GO" id="GO:0005657">
    <property type="term" value="C:replication fork"/>
    <property type="evidence" value="ECO:0007669"/>
    <property type="project" value="TreeGrafter"/>
</dbReference>
<dbReference type="eggNOG" id="KOG1433">
    <property type="taxonomic scope" value="Eukaryota"/>
</dbReference>
<evidence type="ECO:0000256" key="6">
    <source>
        <dbReference type="ARBA" id="ARBA00023242"/>
    </source>
</evidence>
<dbReference type="STRING" id="452589.G9P0R3"/>
<evidence type="ECO:0000256" key="1">
    <source>
        <dbReference type="ARBA" id="ARBA00004123"/>
    </source>
</evidence>
<sequence>MMDYHAIHGHDTASFDIPSSTHRLPTVPASQALEDLKADPAAHISTGLAALDCALLGLDSEDSQNAAVHGGVKRGQVTEVWGPPGCGKTALGIQLAANALSDGNGVVWVDCFQKLQTQRMANVLKSVKESRILADIESIQDVDPAKLVHYSCMTLPHLLAFISRPTTAAIASDVSLIVISSLSALINSSLPRSLDAKGNKKPAKGPTQASKRLQGLQFTITTLQKLAATKNCAVVLLSQCATKMRSEQMATLIPSINTSVWEQGVSTRLVLFRDWAWTASKSSSVFLAGLQKIDGRVAQDAVEHVSAFKVESAGISSVHYEANSLDMEVAVMAPRPKRKLGQTDLEVPDSDDDEDYGWADEDEDALPPPPSQWQGSEDLILGENAGLTEDEAETEEGLQDYYYEDEETGDGDRSNNETD</sequence>
<feature type="region of interest" description="Disordered" evidence="7">
    <location>
        <begin position="339"/>
        <end position="419"/>
    </location>
</feature>
<dbReference type="GO" id="GO:0000400">
    <property type="term" value="F:four-way junction DNA binding"/>
    <property type="evidence" value="ECO:0007669"/>
    <property type="project" value="TreeGrafter"/>
</dbReference>
<gene>
    <name evidence="9" type="ORF">TRIATDRAFT_301119</name>
</gene>
<dbReference type="GO" id="GO:0007131">
    <property type="term" value="P:reciprocal meiotic recombination"/>
    <property type="evidence" value="ECO:0007669"/>
    <property type="project" value="TreeGrafter"/>
</dbReference>
<dbReference type="GO" id="GO:0005524">
    <property type="term" value="F:ATP binding"/>
    <property type="evidence" value="ECO:0007669"/>
    <property type="project" value="UniProtKB-KW"/>
</dbReference>
<keyword evidence="5" id="KW-0234">DNA repair</keyword>
<evidence type="ECO:0000256" key="7">
    <source>
        <dbReference type="SAM" id="MobiDB-lite"/>
    </source>
</evidence>
<dbReference type="EMBL" id="ABDG02000026">
    <property type="protein sequence ID" value="EHK43214.1"/>
    <property type="molecule type" value="Genomic_DNA"/>
</dbReference>
<accession>G9P0R3</accession>
<protein>
    <recommendedName>
        <fullName evidence="8">RecA family profile 1 domain-containing protein</fullName>
    </recommendedName>
</protein>
<dbReference type="GO" id="GO:0000707">
    <property type="term" value="P:meiotic DNA recombinase assembly"/>
    <property type="evidence" value="ECO:0007669"/>
    <property type="project" value="TreeGrafter"/>
</dbReference>
<dbReference type="SUPFAM" id="SSF52540">
    <property type="entry name" value="P-loop containing nucleoside triphosphate hydrolases"/>
    <property type="match status" value="1"/>
</dbReference>
<feature type="domain" description="RecA family profile 1" evidence="8">
    <location>
        <begin position="40"/>
        <end position="240"/>
    </location>
</feature>
<organism evidence="9 10">
    <name type="scientific">Hypocrea atroviridis (strain ATCC 20476 / IMI 206040)</name>
    <name type="common">Trichoderma atroviride</name>
    <dbReference type="NCBI Taxonomy" id="452589"/>
    <lineage>
        <taxon>Eukaryota</taxon>
        <taxon>Fungi</taxon>
        <taxon>Dikarya</taxon>
        <taxon>Ascomycota</taxon>
        <taxon>Pezizomycotina</taxon>
        <taxon>Sordariomycetes</taxon>
        <taxon>Hypocreomycetidae</taxon>
        <taxon>Hypocreales</taxon>
        <taxon>Hypocreaceae</taxon>
        <taxon>Trichoderma</taxon>
    </lineage>
</organism>
<name>G9P0R3_HYPAI</name>
<dbReference type="PANTHER" id="PTHR46239">
    <property type="entry name" value="DNA REPAIR PROTEIN RAD51 HOMOLOG 3 RAD51C"/>
    <property type="match status" value="1"/>
</dbReference>
<keyword evidence="4" id="KW-0067">ATP-binding</keyword>
<keyword evidence="2" id="KW-0547">Nucleotide-binding</keyword>
<dbReference type="Proteomes" id="UP000005426">
    <property type="component" value="Unassembled WGS sequence"/>
</dbReference>
<dbReference type="InterPro" id="IPR020588">
    <property type="entry name" value="RecA_ATP-bd"/>
</dbReference>
<feature type="compositionally biased region" description="Acidic residues" evidence="7">
    <location>
        <begin position="346"/>
        <end position="365"/>
    </location>
</feature>
<dbReference type="Gene3D" id="3.40.50.300">
    <property type="entry name" value="P-loop containing nucleotide triphosphate hydrolases"/>
    <property type="match status" value="1"/>
</dbReference>
<dbReference type="OrthoDB" id="5957327at2759"/>
<dbReference type="AlphaFoldDB" id="G9P0R3"/>
<evidence type="ECO:0000256" key="3">
    <source>
        <dbReference type="ARBA" id="ARBA00022763"/>
    </source>
</evidence>
<evidence type="ECO:0000256" key="5">
    <source>
        <dbReference type="ARBA" id="ARBA00023204"/>
    </source>
</evidence>
<keyword evidence="10" id="KW-1185">Reference proteome</keyword>
<comment type="subcellular location">
    <subcellularLocation>
        <location evidence="1">Nucleus</location>
    </subcellularLocation>
</comment>
<dbReference type="KEGG" id="tatv:25781922"/>
<dbReference type="InterPro" id="IPR027417">
    <property type="entry name" value="P-loop_NTPase"/>
</dbReference>
<dbReference type="GO" id="GO:0033063">
    <property type="term" value="C:Rad51B-Rad51C-Rad51D-XRCC2 complex"/>
    <property type="evidence" value="ECO:0007669"/>
    <property type="project" value="TreeGrafter"/>
</dbReference>
<keyword evidence="3" id="KW-0227">DNA damage</keyword>
<comment type="caution">
    <text evidence="9">The sequence shown here is derived from an EMBL/GenBank/DDBJ whole genome shotgun (WGS) entry which is preliminary data.</text>
</comment>
<dbReference type="GO" id="GO:0140664">
    <property type="term" value="F:ATP-dependent DNA damage sensor activity"/>
    <property type="evidence" value="ECO:0007669"/>
    <property type="project" value="InterPro"/>
</dbReference>
<dbReference type="HOGENOM" id="CLU_043547_1_0_1"/>
<dbReference type="GO" id="GO:0033065">
    <property type="term" value="C:Rad51C-XRCC3 complex"/>
    <property type="evidence" value="ECO:0007669"/>
    <property type="project" value="TreeGrafter"/>
</dbReference>
<feature type="compositionally biased region" description="Acidic residues" evidence="7">
    <location>
        <begin position="388"/>
        <end position="409"/>
    </location>
</feature>